<organism evidence="2 3">
    <name type="scientific">Actinomortierella ambigua</name>
    <dbReference type="NCBI Taxonomy" id="1343610"/>
    <lineage>
        <taxon>Eukaryota</taxon>
        <taxon>Fungi</taxon>
        <taxon>Fungi incertae sedis</taxon>
        <taxon>Mucoromycota</taxon>
        <taxon>Mortierellomycotina</taxon>
        <taxon>Mortierellomycetes</taxon>
        <taxon>Mortierellales</taxon>
        <taxon>Mortierellaceae</taxon>
        <taxon>Actinomortierella</taxon>
    </lineage>
</organism>
<gene>
    <name evidence="2" type="ORF">DFQ27_006916</name>
</gene>
<keyword evidence="3" id="KW-1185">Reference proteome</keyword>
<dbReference type="AlphaFoldDB" id="A0A9P6PUF5"/>
<evidence type="ECO:0000256" key="1">
    <source>
        <dbReference type="SAM" id="MobiDB-lite"/>
    </source>
</evidence>
<reference evidence="2" key="1">
    <citation type="journal article" date="2020" name="Fungal Divers.">
        <title>Resolving the Mortierellaceae phylogeny through synthesis of multi-gene phylogenetics and phylogenomics.</title>
        <authorList>
            <person name="Vandepol N."/>
            <person name="Liber J."/>
            <person name="Desiro A."/>
            <person name="Na H."/>
            <person name="Kennedy M."/>
            <person name="Barry K."/>
            <person name="Grigoriev I.V."/>
            <person name="Miller A.N."/>
            <person name="O'Donnell K."/>
            <person name="Stajich J.E."/>
            <person name="Bonito G."/>
        </authorList>
    </citation>
    <scope>NUCLEOTIDE SEQUENCE</scope>
    <source>
        <strain evidence="2">BC1065</strain>
    </source>
</reference>
<evidence type="ECO:0000313" key="2">
    <source>
        <dbReference type="EMBL" id="KAG0254325.1"/>
    </source>
</evidence>
<dbReference type="OrthoDB" id="10665133at2759"/>
<proteinExistence type="predicted"/>
<feature type="compositionally biased region" description="Low complexity" evidence="1">
    <location>
        <begin position="410"/>
        <end position="422"/>
    </location>
</feature>
<sequence>MDIIAGSVPRFLPPRQEGFPRVPSQQQHHLHNHNPSRPLQHMPLEMTAAYELAVNGWTGQVMGGSERQPLHASSTPYQPFPVQFIPSVPPVAPLYAPLIASPTIGVTDRISARTPKLASAASTPLFSSTAALSSGVRQYRLPTRPLLPWKGEQQQEQQQQVVTPRVPPAIDTRIHDIVVGVYPLDDLHTTVISHPPPPAPLSVPLPPPSPSSPSSWTIQDRIRHLGQELRGSATSAIGLPRISRDMTRTIIAQGLAARRQSLEQEMQAHREQQHRVLLHSPLATAAAAAAATTTSAVCHGMTAPSWSRGIEDNSRVYEKSSSAYPMAGPQSRLEHANDMAAQVEEEEEEDKAWAHVEPWQLSLPFDEEKCNEGGNDGCGDKNVIGEAALAPIDAGGGGGSGGGGGGGGDPTLFPPSSLSFSTNSGTVVTKDASPRLSPSSKMTTPCYDRFYQGLLTRRRIPTRILPPFVQQHLPTKAAPVVGPDSIVAATDWHQGREPTRADHCHAQDDAHVGNIIMKGCGGPPPTHDQQALALTNVQGSETDGGDLLANHENESKFESAHSEMDHEDELALLELSPSVESSPSSGRVRLLDNLESFERELDGCLSK</sequence>
<accession>A0A9P6PUF5</accession>
<feature type="compositionally biased region" description="Gly residues" evidence="1">
    <location>
        <begin position="394"/>
        <end position="409"/>
    </location>
</feature>
<dbReference type="EMBL" id="JAAAJB010000524">
    <property type="protein sequence ID" value="KAG0254325.1"/>
    <property type="molecule type" value="Genomic_DNA"/>
</dbReference>
<evidence type="ECO:0000313" key="3">
    <source>
        <dbReference type="Proteomes" id="UP000807716"/>
    </source>
</evidence>
<dbReference type="Proteomes" id="UP000807716">
    <property type="component" value="Unassembled WGS sequence"/>
</dbReference>
<protein>
    <submittedName>
        <fullName evidence="2">Uncharacterized protein</fullName>
    </submittedName>
</protein>
<feature type="region of interest" description="Disordered" evidence="1">
    <location>
        <begin position="1"/>
        <end position="36"/>
    </location>
</feature>
<comment type="caution">
    <text evidence="2">The sequence shown here is derived from an EMBL/GenBank/DDBJ whole genome shotgun (WGS) entry which is preliminary data.</text>
</comment>
<feature type="region of interest" description="Disordered" evidence="1">
    <location>
        <begin position="394"/>
        <end position="440"/>
    </location>
</feature>
<name>A0A9P6PUF5_9FUNG</name>